<keyword evidence="3" id="KW-1185">Reference proteome</keyword>
<protein>
    <submittedName>
        <fullName evidence="2">DUF4011 domain-containing protein</fullName>
    </submittedName>
</protein>
<dbReference type="Pfam" id="PF00069">
    <property type="entry name" value="Pkinase"/>
    <property type="match status" value="1"/>
</dbReference>
<dbReference type="InterPro" id="IPR027417">
    <property type="entry name" value="P-loop_NTPase"/>
</dbReference>
<dbReference type="InterPro" id="IPR011009">
    <property type="entry name" value="Kinase-like_dom_sf"/>
</dbReference>
<reference evidence="2 3" key="1">
    <citation type="submission" date="2019-06" db="EMBL/GenBank/DDBJ databases">
        <title>Lysobacter alkalisoli sp. nov. isolated from saline-alkali soil.</title>
        <authorList>
            <person name="Sun J.-Q."/>
            <person name="Xu L."/>
        </authorList>
    </citation>
    <scope>NUCLEOTIDE SEQUENCE [LARGE SCALE GENOMIC DNA]</scope>
    <source>
        <strain evidence="2 3">SJ-36</strain>
    </source>
</reference>
<feature type="domain" description="Protein kinase" evidence="1">
    <location>
        <begin position="94"/>
        <end position="359"/>
    </location>
</feature>
<dbReference type="InterPro" id="IPR025103">
    <property type="entry name" value="DUF4011"/>
</dbReference>
<dbReference type="SMART" id="SM00220">
    <property type="entry name" value="S_TKc"/>
    <property type="match status" value="1"/>
</dbReference>
<dbReference type="Pfam" id="PF13087">
    <property type="entry name" value="AAA_12"/>
    <property type="match status" value="1"/>
</dbReference>
<evidence type="ECO:0000313" key="2">
    <source>
        <dbReference type="EMBL" id="QDH71649.1"/>
    </source>
</evidence>
<evidence type="ECO:0000313" key="3">
    <source>
        <dbReference type="Proteomes" id="UP000317199"/>
    </source>
</evidence>
<dbReference type="Proteomes" id="UP000317199">
    <property type="component" value="Chromosome"/>
</dbReference>
<dbReference type="PANTHER" id="PTHR10887">
    <property type="entry name" value="DNA2/NAM7 HELICASE FAMILY"/>
    <property type="match status" value="1"/>
</dbReference>
<evidence type="ECO:0000259" key="1">
    <source>
        <dbReference type="PROSITE" id="PS50011"/>
    </source>
</evidence>
<dbReference type="Gene3D" id="3.40.50.300">
    <property type="entry name" value="P-loop containing nucleotide triphosphate hydrolases"/>
    <property type="match status" value="3"/>
</dbReference>
<dbReference type="Gene3D" id="1.10.510.10">
    <property type="entry name" value="Transferase(Phosphotransferase) domain 1"/>
    <property type="match status" value="1"/>
</dbReference>
<dbReference type="SUPFAM" id="SSF52540">
    <property type="entry name" value="P-loop containing nucleoside triphosphate hydrolases"/>
    <property type="match status" value="1"/>
</dbReference>
<dbReference type="PANTHER" id="PTHR10887:SF495">
    <property type="entry name" value="HELICASE SENATAXIN ISOFORM X1-RELATED"/>
    <property type="match status" value="1"/>
</dbReference>
<organism evidence="2 3">
    <name type="scientific">Marilutibacter alkalisoli</name>
    <dbReference type="NCBI Taxonomy" id="2591633"/>
    <lineage>
        <taxon>Bacteria</taxon>
        <taxon>Pseudomonadati</taxon>
        <taxon>Pseudomonadota</taxon>
        <taxon>Gammaproteobacteria</taxon>
        <taxon>Lysobacterales</taxon>
        <taxon>Lysobacteraceae</taxon>
        <taxon>Marilutibacter</taxon>
    </lineage>
</organism>
<dbReference type="PROSITE" id="PS50011">
    <property type="entry name" value="PROTEIN_KINASE_DOM"/>
    <property type="match status" value="1"/>
</dbReference>
<dbReference type="InterPro" id="IPR049468">
    <property type="entry name" value="Restrct_endonuc-II-like_dom"/>
</dbReference>
<dbReference type="CDD" id="cd18808">
    <property type="entry name" value="SF1_C_Upf1"/>
    <property type="match status" value="1"/>
</dbReference>
<dbReference type="InterPro" id="IPR000719">
    <property type="entry name" value="Prot_kinase_dom"/>
</dbReference>
<accession>A0A514BXC0</accession>
<dbReference type="InterPro" id="IPR041679">
    <property type="entry name" value="DNA2/NAM7-like_C"/>
</dbReference>
<dbReference type="InterPro" id="IPR045055">
    <property type="entry name" value="DNA2/NAM7-like"/>
</dbReference>
<dbReference type="OrthoDB" id="9757917at2"/>
<dbReference type="EMBL" id="CP041242">
    <property type="protein sequence ID" value="QDH71649.1"/>
    <property type="molecule type" value="Genomic_DNA"/>
</dbReference>
<dbReference type="GO" id="GO:0005524">
    <property type="term" value="F:ATP binding"/>
    <property type="evidence" value="ECO:0007669"/>
    <property type="project" value="InterPro"/>
</dbReference>
<dbReference type="InterPro" id="IPR047187">
    <property type="entry name" value="SF1_C_Upf1"/>
</dbReference>
<dbReference type="GO" id="GO:0004672">
    <property type="term" value="F:protein kinase activity"/>
    <property type="evidence" value="ECO:0007669"/>
    <property type="project" value="InterPro"/>
</dbReference>
<dbReference type="SUPFAM" id="SSF56112">
    <property type="entry name" value="Protein kinase-like (PK-like)"/>
    <property type="match status" value="1"/>
</dbReference>
<name>A0A514BXC0_9GAMM</name>
<dbReference type="KEGG" id="lyj:FKV23_01450"/>
<gene>
    <name evidence="2" type="ORF">FKV23_01450</name>
</gene>
<proteinExistence type="predicted"/>
<dbReference type="Pfam" id="PF13195">
    <property type="entry name" value="DUF4011"/>
    <property type="match status" value="1"/>
</dbReference>
<dbReference type="Pfam" id="PF18741">
    <property type="entry name" value="MTES_1575"/>
    <property type="match status" value="1"/>
</dbReference>
<sequence>MMRWCPSCESERPLDEHFCAGMTVDAQACGWVLAGEPIHPRGWRPAPVVTEEEAVATPPVPAAEARCENGHPMEPGDLICMACGAGPAADAANDRTDPAQGEGTAAAAAAETVIDGWRLQARMAETAGVRERYYAEHVESGRRAVLTLYHAGAEPDPDVYAAVSRLPRLHVPELIATGRWDDRPYEVMEALPGGTLAGLGIHARDIDAIRHVLRELGRALHVFAEAGLRHRDLRPAAVLVREREPLDLVIGGFGSARLSDFDLDLVAPLETSRYMAPEAVAGGVAAASDWWSLGMLLLEQVTAGECFGDIHPNAWLIHILSHGVPLPDDLPPQLELLFRGLLAHDHHQRWQWREVEAWLAGGSPPAPPLRGQAGDDARGAGIELGGRSHRSARLFALAAGEPQHWEEALEHLRRGALVTWAEQAGLEAQALAALRHLARHEALEDDFRLMLALTWLNPEMPLIRRGRIVSPGWLLDHPEEGWQLLAGEVPDLLARRQPDHWLPRMKARAERLRERARHRGIALDEAQFRILALSTSRARLAAQWQARQSLLPDSPHPGIQSLAERAMLDEEDLVVLLAADIGQFQSADHLLDAAARSARRIGIGGFERERAEQWLQQGRRAIWQAIDQRLQGFASCGIGELDGWAGQYRLQRRLPLADALVLLALPAERWIEPRQQQYIAQLFGFFEKKVVNAALRGPLVRMGISRAGSRIDLTELDTPRRPAATLLDTLLQRGNQALTLDPAVFEETLLWRRLHALERNRSLYQRDTGIDGLYVGFPFLLLRDPRGHVRTRIAPLLLWPARMELPVRERARVRIGFDSGREEVRLNPALEGLLGHDERERWQKVADDLLQRSAVTVADVMDAFGMLAPARERSLSALPPLDVELEPGQQALACAAVLFNATFMGQAIGEELRQLQQCSPGGTGLEILLRLREYEDSGAVPRPGESQRFLTAPSDPSQEAAVLAAGSGPGLVIEGPPGTGKSQTIVNIVADAIGNGRSLLLVCQKHAALEVVHKRLVAEGLGDRVVMLNDVNRDREPVIREVREQALTLLRNPPPFASAGERERLAARIETLEGELDRHHQALHRIDDGCGLSWRQLLGELIELEAEAPPPDFPALRPWLDAFDRGALARLEEQCAPLIRGWLPARFEGSALAQLRAFAADDTTCAGFVQAFEAFERVEDAREQVLADSPASFEIDDPAPHRHWLAQHAAALRGLRDEQRRRLARWLPLFRGEAVGDELIARLQDIVGALEAIDAGPWQPQLSAALGALPGPRFADMHRNAQRAVSPASFLQRLNPARWLGQRRLRRFLRAHGETGNDATTLVRMAAAAGLEAAWRPLRERLAALHRQLQLDPPSADSGPGLLLQAAESLRHLRETREAAHRLSSAPQPSRADAAAGSDRVALARWLDEVEAALRRQAAREASLQTLTVLQPWLQDTLAAQLRDHIRNNTGTALLRGPIHDALPSLAAYQRFRVRAAHLDEDAFALLARLRPLQAQLDAIAPERLEATCRRLLNREARLAWKLAIEQQHPELLLDDEEFSRRIEQLAEADARMRALNRAHLAGLIDLGRFGSVRQWEDISRLRGARARRLREFVEEGAAIGLMQLRPVWLMNPDVASRVLPLQPGLFDIVVYDEASQMPVEYALPTLYRGRTVVVSGDEKQMPPSAFFSSRVEDEEDELDELDELDEDALREAREHSGNLREIKDCPDLLQLARGSLPGTILQVHYRSVYRELIGYSNAAFYRGRLHVPARHPQQTVRAWRPLDWHQVDGVYAQQTNADEARAVVEWLAGLWQRPADARPSVGVVTFNSKQADLIEELIEQRAETDANFAQAWNLERERLQDGEDMAVFVKNVENVQGDERDVIVFSTTFGRDPRGVFRRNFGVLGQAGGERRLNVAVTRARQKMLVMSSMPVADVSDFLATRRPPATPRDYLQGWLAYARMISGGDFAGAKGLLDRLRRGRDEAGADGSRTDDGFHRAVEAYIRSLGHEPVAAGGEDAFALDFAIEDPATGLYAIGIECDSPCHSLLAHARAREIWRPQILGRTIVRRHRVSARHWYHDPAAAQAELTEAIAGALKGDGR</sequence>